<evidence type="ECO:0000256" key="1">
    <source>
        <dbReference type="SAM" id="SignalP"/>
    </source>
</evidence>
<dbReference type="EMBL" id="JAPDMQ010000931">
    <property type="protein sequence ID" value="KAK0519677.1"/>
    <property type="molecule type" value="Genomic_DNA"/>
</dbReference>
<dbReference type="PROSITE" id="PS51257">
    <property type="entry name" value="PROKAR_LIPOPROTEIN"/>
    <property type="match status" value="1"/>
</dbReference>
<gene>
    <name evidence="2" type="ORF">OC842_007366</name>
</gene>
<feature type="chain" id="PRO_5042844395" description="Peptidase A1 domain-containing protein" evidence="1">
    <location>
        <begin position="19"/>
        <end position="437"/>
    </location>
</feature>
<feature type="signal peptide" evidence="1">
    <location>
        <begin position="1"/>
        <end position="18"/>
    </location>
</feature>
<protein>
    <recommendedName>
        <fullName evidence="4">Peptidase A1 domain-containing protein</fullName>
    </recommendedName>
</protein>
<keyword evidence="3" id="KW-1185">Reference proteome</keyword>
<keyword evidence="1" id="KW-0732">Signal</keyword>
<organism evidence="2 3">
    <name type="scientific">Tilletia horrida</name>
    <dbReference type="NCBI Taxonomy" id="155126"/>
    <lineage>
        <taxon>Eukaryota</taxon>
        <taxon>Fungi</taxon>
        <taxon>Dikarya</taxon>
        <taxon>Basidiomycota</taxon>
        <taxon>Ustilaginomycotina</taxon>
        <taxon>Exobasidiomycetes</taxon>
        <taxon>Tilletiales</taxon>
        <taxon>Tilletiaceae</taxon>
        <taxon>Tilletia</taxon>
    </lineage>
</organism>
<evidence type="ECO:0008006" key="4">
    <source>
        <dbReference type="Google" id="ProtNLM"/>
    </source>
</evidence>
<name>A0AAN6G433_9BASI</name>
<accession>A0AAN6G433</accession>
<evidence type="ECO:0000313" key="2">
    <source>
        <dbReference type="EMBL" id="KAK0519677.1"/>
    </source>
</evidence>
<dbReference type="AlphaFoldDB" id="A0AAN6G433"/>
<comment type="caution">
    <text evidence="2">The sequence shown here is derived from an EMBL/GenBank/DDBJ whole genome shotgun (WGS) entry which is preliminary data.</text>
</comment>
<evidence type="ECO:0000313" key="3">
    <source>
        <dbReference type="Proteomes" id="UP001176521"/>
    </source>
</evidence>
<reference evidence="2" key="1">
    <citation type="journal article" date="2023" name="PhytoFront">
        <title>Draft Genome Resources of Seven Strains of Tilletia horrida, Causal Agent of Kernel Smut of Rice.</title>
        <authorList>
            <person name="Khanal S."/>
            <person name="Antony Babu S."/>
            <person name="Zhou X.G."/>
        </authorList>
    </citation>
    <scope>NUCLEOTIDE SEQUENCE</scope>
    <source>
        <strain evidence="2">TX3</strain>
    </source>
</reference>
<proteinExistence type="predicted"/>
<dbReference type="Proteomes" id="UP001176521">
    <property type="component" value="Unassembled WGS sequence"/>
</dbReference>
<sequence>MRFVLLSLLLSATACVSAETTGPYQIGNGFFAQSFTKNQAYAQGQTRSASSTTRLCSFTGAGINLPNAAVQVASVLDFPSRINVSVAVPYRAYGLKVDVPANVVKIFTDAGAKALGTNDTILNDKVILNLSGTKTTLSRTIKGRANGTITAIPEDNAITTVGLVGYGLGDTNVDALSRAAYSVGDTVSYSLGAFTFVLTGAGKQVNVKCPAPARPPTTGWSNVVSIVSGATSDRGTPLALVNTGPSGRAPANSTTTVSGKYPNCTFSGLGTYPMAISLAGFKNNALASASNPILFQQGQSNIFLSLGLAQFLQKSQPLAAKASVKLSTLNVTITNASPSTKNLLPSGGYTSSVYILPTASSSAAVPASLPGNAPTSTYAAASFNPTNIGKGTTAVLSYSVITGSINLFATNSTRIATVPFICDDATDPAAVLAYDIA</sequence>